<dbReference type="Proteomes" id="UP000298030">
    <property type="component" value="Unassembled WGS sequence"/>
</dbReference>
<feature type="compositionally biased region" description="Polar residues" evidence="12">
    <location>
        <begin position="79"/>
        <end position="88"/>
    </location>
</feature>
<dbReference type="InterPro" id="IPR001594">
    <property type="entry name" value="Palmitoyltrfase_DHHC"/>
</dbReference>
<dbReference type="Pfam" id="PF01529">
    <property type="entry name" value="DHHC"/>
    <property type="match status" value="1"/>
</dbReference>
<evidence type="ECO:0000256" key="4">
    <source>
        <dbReference type="ARBA" id="ARBA00022989"/>
    </source>
</evidence>
<protein>
    <recommendedName>
        <fullName evidence="11">Palmitoyltransferase</fullName>
        <ecNumber evidence="11">2.3.1.225</ecNumber>
    </recommendedName>
</protein>
<name>A0A4Y7TI81_COPMI</name>
<evidence type="ECO:0000256" key="9">
    <source>
        <dbReference type="ARBA" id="ARBA00038298"/>
    </source>
</evidence>
<dbReference type="GO" id="GO:0005794">
    <property type="term" value="C:Golgi apparatus"/>
    <property type="evidence" value="ECO:0007669"/>
    <property type="project" value="TreeGrafter"/>
</dbReference>
<comment type="similarity">
    <text evidence="9">Belongs to the DHHC palmitoyltransferase family. PFA5 subfamily.</text>
</comment>
<feature type="compositionally biased region" description="Basic and acidic residues" evidence="12">
    <location>
        <begin position="421"/>
        <end position="448"/>
    </location>
</feature>
<dbReference type="STRING" id="71717.A0A4Y7TI81"/>
<feature type="compositionally biased region" description="Polar residues" evidence="12">
    <location>
        <begin position="97"/>
        <end position="110"/>
    </location>
</feature>
<evidence type="ECO:0000256" key="6">
    <source>
        <dbReference type="ARBA" id="ARBA00023139"/>
    </source>
</evidence>
<proteinExistence type="inferred from homology"/>
<accession>A0A4Y7TI81</accession>
<comment type="domain">
    <text evidence="11">The DHHC domain is required for palmitoyltransferase activity.</text>
</comment>
<dbReference type="EMBL" id="QPFP01000011">
    <property type="protein sequence ID" value="TEB33883.1"/>
    <property type="molecule type" value="Genomic_DNA"/>
</dbReference>
<dbReference type="PROSITE" id="PS50216">
    <property type="entry name" value="DHHC"/>
    <property type="match status" value="1"/>
</dbReference>
<keyword evidence="8 11" id="KW-0012">Acyltransferase</keyword>
<evidence type="ECO:0000256" key="11">
    <source>
        <dbReference type="RuleBase" id="RU079119"/>
    </source>
</evidence>
<dbReference type="GO" id="GO:0006612">
    <property type="term" value="P:protein targeting to membrane"/>
    <property type="evidence" value="ECO:0007669"/>
    <property type="project" value="TreeGrafter"/>
</dbReference>
<keyword evidence="2 11" id="KW-0808">Transferase</keyword>
<evidence type="ECO:0000256" key="12">
    <source>
        <dbReference type="SAM" id="MobiDB-lite"/>
    </source>
</evidence>
<feature type="compositionally biased region" description="Polar residues" evidence="12">
    <location>
        <begin position="349"/>
        <end position="364"/>
    </location>
</feature>
<evidence type="ECO:0000256" key="2">
    <source>
        <dbReference type="ARBA" id="ARBA00022679"/>
    </source>
</evidence>
<dbReference type="PANTHER" id="PTHR22883:SF23">
    <property type="entry name" value="PALMITOYLTRANSFERASE ZDHHC6"/>
    <property type="match status" value="1"/>
</dbReference>
<evidence type="ECO:0000259" key="13">
    <source>
        <dbReference type="Pfam" id="PF01529"/>
    </source>
</evidence>
<comment type="subcellular location">
    <subcellularLocation>
        <location evidence="1">Membrane</location>
        <topology evidence="1">Multi-pass membrane protein</topology>
    </subcellularLocation>
</comment>
<evidence type="ECO:0000256" key="7">
    <source>
        <dbReference type="ARBA" id="ARBA00023288"/>
    </source>
</evidence>
<evidence type="ECO:0000256" key="8">
    <source>
        <dbReference type="ARBA" id="ARBA00023315"/>
    </source>
</evidence>
<dbReference type="GO" id="GO:0005783">
    <property type="term" value="C:endoplasmic reticulum"/>
    <property type="evidence" value="ECO:0007669"/>
    <property type="project" value="TreeGrafter"/>
</dbReference>
<feature type="transmembrane region" description="Helical" evidence="11">
    <location>
        <begin position="181"/>
        <end position="207"/>
    </location>
</feature>
<evidence type="ECO:0000256" key="5">
    <source>
        <dbReference type="ARBA" id="ARBA00023136"/>
    </source>
</evidence>
<keyword evidence="6" id="KW-0564">Palmitate</keyword>
<evidence type="ECO:0000256" key="1">
    <source>
        <dbReference type="ARBA" id="ARBA00004141"/>
    </source>
</evidence>
<keyword evidence="7" id="KW-0449">Lipoprotein</keyword>
<evidence type="ECO:0000256" key="10">
    <source>
        <dbReference type="ARBA" id="ARBA00048048"/>
    </source>
</evidence>
<comment type="caution">
    <text evidence="14">The sequence shown here is derived from an EMBL/GenBank/DDBJ whole genome shotgun (WGS) entry which is preliminary data.</text>
</comment>
<feature type="compositionally biased region" description="Low complexity" evidence="12">
    <location>
        <begin position="375"/>
        <end position="396"/>
    </location>
</feature>
<evidence type="ECO:0000256" key="3">
    <source>
        <dbReference type="ARBA" id="ARBA00022692"/>
    </source>
</evidence>
<feature type="compositionally biased region" description="Pro residues" evidence="12">
    <location>
        <begin position="1"/>
        <end position="10"/>
    </location>
</feature>
<organism evidence="14 15">
    <name type="scientific">Coprinellus micaceus</name>
    <name type="common">Glistening ink-cap mushroom</name>
    <name type="synonym">Coprinus micaceus</name>
    <dbReference type="NCBI Taxonomy" id="71717"/>
    <lineage>
        <taxon>Eukaryota</taxon>
        <taxon>Fungi</taxon>
        <taxon>Dikarya</taxon>
        <taxon>Basidiomycota</taxon>
        <taxon>Agaricomycotina</taxon>
        <taxon>Agaricomycetes</taxon>
        <taxon>Agaricomycetidae</taxon>
        <taxon>Agaricales</taxon>
        <taxon>Agaricineae</taxon>
        <taxon>Psathyrellaceae</taxon>
        <taxon>Coprinellus</taxon>
    </lineage>
</organism>
<comment type="catalytic activity">
    <reaction evidence="10 11">
        <text>L-cysteinyl-[protein] + hexadecanoyl-CoA = S-hexadecanoyl-L-cysteinyl-[protein] + CoA</text>
        <dbReference type="Rhea" id="RHEA:36683"/>
        <dbReference type="Rhea" id="RHEA-COMP:10131"/>
        <dbReference type="Rhea" id="RHEA-COMP:11032"/>
        <dbReference type="ChEBI" id="CHEBI:29950"/>
        <dbReference type="ChEBI" id="CHEBI:57287"/>
        <dbReference type="ChEBI" id="CHEBI:57379"/>
        <dbReference type="ChEBI" id="CHEBI:74151"/>
        <dbReference type="EC" id="2.3.1.225"/>
    </reaction>
</comment>
<keyword evidence="5 11" id="KW-0472">Membrane</keyword>
<reference evidence="14 15" key="1">
    <citation type="journal article" date="2019" name="Nat. Ecol. Evol.">
        <title>Megaphylogeny resolves global patterns of mushroom evolution.</title>
        <authorList>
            <person name="Varga T."/>
            <person name="Krizsan K."/>
            <person name="Foldi C."/>
            <person name="Dima B."/>
            <person name="Sanchez-Garcia M."/>
            <person name="Sanchez-Ramirez S."/>
            <person name="Szollosi G.J."/>
            <person name="Szarkandi J.G."/>
            <person name="Papp V."/>
            <person name="Albert L."/>
            <person name="Andreopoulos W."/>
            <person name="Angelini C."/>
            <person name="Antonin V."/>
            <person name="Barry K.W."/>
            <person name="Bougher N.L."/>
            <person name="Buchanan P."/>
            <person name="Buyck B."/>
            <person name="Bense V."/>
            <person name="Catcheside P."/>
            <person name="Chovatia M."/>
            <person name="Cooper J."/>
            <person name="Damon W."/>
            <person name="Desjardin D."/>
            <person name="Finy P."/>
            <person name="Geml J."/>
            <person name="Haridas S."/>
            <person name="Hughes K."/>
            <person name="Justo A."/>
            <person name="Karasinski D."/>
            <person name="Kautmanova I."/>
            <person name="Kiss B."/>
            <person name="Kocsube S."/>
            <person name="Kotiranta H."/>
            <person name="LaButti K.M."/>
            <person name="Lechner B.E."/>
            <person name="Liimatainen K."/>
            <person name="Lipzen A."/>
            <person name="Lukacs Z."/>
            <person name="Mihaltcheva S."/>
            <person name="Morgado L.N."/>
            <person name="Niskanen T."/>
            <person name="Noordeloos M.E."/>
            <person name="Ohm R.A."/>
            <person name="Ortiz-Santana B."/>
            <person name="Ovrebo C."/>
            <person name="Racz N."/>
            <person name="Riley R."/>
            <person name="Savchenko A."/>
            <person name="Shiryaev A."/>
            <person name="Soop K."/>
            <person name="Spirin V."/>
            <person name="Szebenyi C."/>
            <person name="Tomsovsky M."/>
            <person name="Tulloss R.E."/>
            <person name="Uehling J."/>
            <person name="Grigoriev I.V."/>
            <person name="Vagvolgyi C."/>
            <person name="Papp T."/>
            <person name="Martin F.M."/>
            <person name="Miettinen O."/>
            <person name="Hibbett D.S."/>
            <person name="Nagy L.G."/>
        </authorList>
    </citation>
    <scope>NUCLEOTIDE SEQUENCE [LARGE SCALE GENOMIC DNA]</scope>
    <source>
        <strain evidence="14 15">FP101781</strain>
    </source>
</reference>
<dbReference type="AlphaFoldDB" id="A0A4Y7TI81"/>
<feature type="region of interest" description="Disordered" evidence="12">
    <location>
        <begin position="263"/>
        <end position="288"/>
    </location>
</feature>
<feature type="transmembrane region" description="Helical" evidence="11">
    <location>
        <begin position="635"/>
        <end position="659"/>
    </location>
</feature>
<feature type="transmembrane region" description="Helical" evidence="11">
    <location>
        <begin position="219"/>
        <end position="238"/>
    </location>
</feature>
<evidence type="ECO:0000313" key="15">
    <source>
        <dbReference type="Proteomes" id="UP000298030"/>
    </source>
</evidence>
<feature type="transmembrane region" description="Helical" evidence="11">
    <location>
        <begin position="595"/>
        <end position="615"/>
    </location>
</feature>
<keyword evidence="4 11" id="KW-1133">Transmembrane helix</keyword>
<keyword evidence="3 11" id="KW-0812">Transmembrane</keyword>
<sequence length="797" mass="88220">MAPSSYPPPSSKTRSSKQHGHHRSLSSNANTLINTGEQSTNQDSIIHDTAGRTLSPPPPPSSYARVESGRKGNHRAKRSSFSMTSTLAETPPAIPLTQHNRSKSASSTLKTQEDQPQLLPLPAFAGPKHQWQPPHGNMPPLPQGQEHTCCGVVQESVERAREDRYGPDAGLKPQPWVVLKLAVAISLGLMGYAAYVYIGVLVVPMLQEKGDAQGTRREGIGLLVGFGILYLWMLWAYFKIVATSPGYAKDHISKTPKPACVNASGFSPRPSQSLSFPAASHRRPSQDSRYTVKYYNNDTTNNIAGPSYEQLSEMLAAGSDNARRPSLDVSEAMGSKGPPSKSYRAPEALSNSNSRRTQAESDTLNIPRPPLVGRTTSTMTVKSMSMSVGSKKTGSSPAAPKFDEGEMVNGSPAREEDDEMYWEREDRDQRRGDDGDLSSRERGGKLGEESEASVSLRNILHAAPGDGMDEEDLEAGVMDSAIAGVVGKAAGRRSLKRKRGLGDRARWLFCCCWWLGSDDDVNGGGKLKPAKPRTYIRRSPPTTAFLDPYHRYCEKDGFVKPNRAHHCRSCGTCVLRYDHHCPWIGQCVGARNHKFFLNFCQAACVCCLYILGSMIPYTNKGFNDPRLGMNAQQVVVIALAGVFALFTFTLMASHIYMTLLGQTTVENMRIQTLKERENESLSKAYRWYEFKKKLKTLKEWDREWGKWSTEGNIWWIGPRRGEWEAVMGTNPLGWILPIGKSPGDGLEYPVNPKVRASFWEAETKRGLARRVEIMSVVCPAYVYLFAVTDDRLDLSHV</sequence>
<keyword evidence="15" id="KW-1185">Reference proteome</keyword>
<dbReference type="OrthoDB" id="1436450at2759"/>
<dbReference type="GO" id="GO:0016020">
    <property type="term" value="C:membrane"/>
    <property type="evidence" value="ECO:0007669"/>
    <property type="project" value="UniProtKB-SubCell"/>
</dbReference>
<feature type="domain" description="Palmitoyltransferase DHHC" evidence="13">
    <location>
        <begin position="550"/>
        <end position="669"/>
    </location>
</feature>
<gene>
    <name evidence="14" type="ORF">FA13DRAFT_116737</name>
</gene>
<dbReference type="PANTHER" id="PTHR22883">
    <property type="entry name" value="ZINC FINGER DHHC DOMAIN CONTAINING PROTEIN"/>
    <property type="match status" value="1"/>
</dbReference>
<dbReference type="GO" id="GO:0019706">
    <property type="term" value="F:protein-cysteine S-palmitoyltransferase activity"/>
    <property type="evidence" value="ECO:0007669"/>
    <property type="project" value="UniProtKB-EC"/>
</dbReference>
<feature type="region of interest" description="Disordered" evidence="12">
    <location>
        <begin position="1"/>
        <end position="115"/>
    </location>
</feature>
<feature type="compositionally biased region" description="Basic residues" evidence="12">
    <location>
        <begin position="14"/>
        <end position="24"/>
    </location>
</feature>
<dbReference type="InterPro" id="IPR039859">
    <property type="entry name" value="PFA4/ZDH16/20/ERF2-like"/>
</dbReference>
<dbReference type="EC" id="2.3.1.225" evidence="11"/>
<feature type="compositionally biased region" description="Polar residues" evidence="12">
    <location>
        <begin position="25"/>
        <end position="44"/>
    </location>
</feature>
<evidence type="ECO:0000313" key="14">
    <source>
        <dbReference type="EMBL" id="TEB33883.1"/>
    </source>
</evidence>
<feature type="region of interest" description="Disordered" evidence="12">
    <location>
        <begin position="318"/>
        <end position="453"/>
    </location>
</feature>